<gene>
    <name evidence="9" type="ORF">SAMN05445756_0848</name>
</gene>
<comment type="similarity">
    <text evidence="7">Belongs to the glycosyltransferase 87 family.</text>
</comment>
<keyword evidence="5 8" id="KW-1133">Transmembrane helix</keyword>
<evidence type="ECO:0000256" key="2">
    <source>
        <dbReference type="ARBA" id="ARBA00022475"/>
    </source>
</evidence>
<evidence type="ECO:0000256" key="6">
    <source>
        <dbReference type="ARBA" id="ARBA00023136"/>
    </source>
</evidence>
<keyword evidence="9" id="KW-0328">Glycosyltransferase</keyword>
<dbReference type="InterPro" id="IPR018584">
    <property type="entry name" value="GT87"/>
</dbReference>
<sequence>MVAVESGSSLEVHWARRGGISLAECRLMVTDAPTRPASARAWPAVLVATALMVLMILLRQITPIDLLVYRWGGELVLDRQSLYAPAEGLPFTYPPFAALLFTPFAVMPVRLAVGVFYVASSLGLVALVRRAVDRRLSTGVLLGLAVAALALEPVWSTYSFGQVNLVIAGVIAADLLRRTERPWAGVWLGVVAGVKLTPIFLVAWLVLAGRLRTAAVAVASAVGTALVGLLVLPADSRAYWIEVLLETDRIGTPEYQTNQSIKGVVARFVGPDSGLLDPAWFVISLVVGLVAVLAAARLSRRGHEAAGLSVAAVGMLLASPVSWSHHWVWVVLLAGSLGFTSARREVPVLARWSALALAVAMLLEMIWWVPGRYGVELEWNAWQVVVGNVYVWCGLVLLGALLPLAARQVMTLTGRAPR</sequence>
<feature type="transmembrane region" description="Helical" evidence="8">
    <location>
        <begin position="305"/>
        <end position="321"/>
    </location>
</feature>
<feature type="transmembrane region" description="Helical" evidence="8">
    <location>
        <begin position="214"/>
        <end position="234"/>
    </location>
</feature>
<dbReference type="Proteomes" id="UP000198122">
    <property type="component" value="Unassembled WGS sequence"/>
</dbReference>
<keyword evidence="3 9" id="KW-0808">Transferase</keyword>
<feature type="transmembrane region" description="Helical" evidence="8">
    <location>
        <begin position="279"/>
        <end position="298"/>
    </location>
</feature>
<keyword evidence="10" id="KW-1185">Reference proteome</keyword>
<feature type="transmembrane region" description="Helical" evidence="8">
    <location>
        <begin position="184"/>
        <end position="207"/>
    </location>
</feature>
<comment type="subcellular location">
    <subcellularLocation>
        <location evidence="1">Cell membrane</location>
        <topology evidence="1">Multi-pass membrane protein</topology>
    </subcellularLocation>
</comment>
<organism evidence="9 10">
    <name type="scientific">Kytococcus aerolatus</name>
    <dbReference type="NCBI Taxonomy" id="592308"/>
    <lineage>
        <taxon>Bacteria</taxon>
        <taxon>Bacillati</taxon>
        <taxon>Actinomycetota</taxon>
        <taxon>Actinomycetes</taxon>
        <taxon>Micrococcales</taxon>
        <taxon>Kytococcaceae</taxon>
        <taxon>Kytococcus</taxon>
    </lineage>
</organism>
<evidence type="ECO:0000256" key="8">
    <source>
        <dbReference type="SAM" id="Phobius"/>
    </source>
</evidence>
<evidence type="ECO:0000256" key="1">
    <source>
        <dbReference type="ARBA" id="ARBA00004651"/>
    </source>
</evidence>
<evidence type="ECO:0000313" key="9">
    <source>
        <dbReference type="EMBL" id="SNC63162.1"/>
    </source>
</evidence>
<keyword evidence="4 8" id="KW-0812">Transmembrane</keyword>
<accession>A0A212TAW5</accession>
<evidence type="ECO:0000256" key="3">
    <source>
        <dbReference type="ARBA" id="ARBA00022679"/>
    </source>
</evidence>
<feature type="transmembrane region" description="Helical" evidence="8">
    <location>
        <begin position="349"/>
        <end position="369"/>
    </location>
</feature>
<feature type="transmembrane region" description="Helical" evidence="8">
    <location>
        <begin position="109"/>
        <end position="128"/>
    </location>
</feature>
<dbReference type="GO" id="GO:0016758">
    <property type="term" value="F:hexosyltransferase activity"/>
    <property type="evidence" value="ECO:0007669"/>
    <property type="project" value="InterPro"/>
</dbReference>
<reference evidence="9 10" key="1">
    <citation type="submission" date="2017-06" db="EMBL/GenBank/DDBJ databases">
        <authorList>
            <person name="Kim H.J."/>
            <person name="Triplett B.A."/>
        </authorList>
    </citation>
    <scope>NUCLEOTIDE SEQUENCE [LARGE SCALE GENOMIC DNA]</scope>
    <source>
        <strain evidence="9 10">DSM 22179</strain>
    </source>
</reference>
<proteinExistence type="inferred from homology"/>
<protein>
    <submittedName>
        <fullName evidence="9">Alpha-1,2-mannosyltransferase</fullName>
    </submittedName>
</protein>
<evidence type="ECO:0000313" key="10">
    <source>
        <dbReference type="Proteomes" id="UP000198122"/>
    </source>
</evidence>
<feature type="transmembrane region" description="Helical" evidence="8">
    <location>
        <begin position="41"/>
        <end position="61"/>
    </location>
</feature>
<dbReference type="Pfam" id="PF09594">
    <property type="entry name" value="GT87"/>
    <property type="match status" value="1"/>
</dbReference>
<evidence type="ECO:0000256" key="5">
    <source>
        <dbReference type="ARBA" id="ARBA00022989"/>
    </source>
</evidence>
<name>A0A212TAW5_9MICO</name>
<evidence type="ECO:0000256" key="7">
    <source>
        <dbReference type="ARBA" id="ARBA00024033"/>
    </source>
</evidence>
<keyword evidence="2" id="KW-1003">Cell membrane</keyword>
<feature type="transmembrane region" description="Helical" evidence="8">
    <location>
        <begin position="389"/>
        <end position="406"/>
    </location>
</feature>
<dbReference type="AlphaFoldDB" id="A0A212TAW5"/>
<feature type="transmembrane region" description="Helical" evidence="8">
    <location>
        <begin position="140"/>
        <end position="158"/>
    </location>
</feature>
<dbReference type="EMBL" id="FYEZ01000001">
    <property type="protein sequence ID" value="SNC63162.1"/>
    <property type="molecule type" value="Genomic_DNA"/>
</dbReference>
<evidence type="ECO:0000256" key="4">
    <source>
        <dbReference type="ARBA" id="ARBA00022692"/>
    </source>
</evidence>
<dbReference type="GO" id="GO:0005886">
    <property type="term" value="C:plasma membrane"/>
    <property type="evidence" value="ECO:0007669"/>
    <property type="project" value="UniProtKB-SubCell"/>
</dbReference>
<keyword evidence="6 8" id="KW-0472">Membrane</keyword>